<gene>
    <name evidence="1" type="ORF">CC86DRAFT_445220</name>
</gene>
<accession>A0A6A7A648</accession>
<dbReference type="AlphaFoldDB" id="A0A6A7A648"/>
<dbReference type="Proteomes" id="UP000799424">
    <property type="component" value="Unassembled WGS sequence"/>
</dbReference>
<sequence length="144" mass="16749">MDKSGKWVVAINLWMENNSAKIEWVLKDPNGNETGHGKMMPVDGKGDIPTTINSQGRAEEHSMPFQIHAWFIHPTEPTKARMTETSTEKEIFFINSCYQFCPPEHPEYQLLKPSDINCDDLNEADWYKEGNAVKRDFKCWWKGW</sequence>
<keyword evidence="2" id="KW-1185">Reference proteome</keyword>
<evidence type="ECO:0000313" key="1">
    <source>
        <dbReference type="EMBL" id="KAF2828248.1"/>
    </source>
</evidence>
<organism evidence="1 2">
    <name type="scientific">Ophiobolus disseminans</name>
    <dbReference type="NCBI Taxonomy" id="1469910"/>
    <lineage>
        <taxon>Eukaryota</taxon>
        <taxon>Fungi</taxon>
        <taxon>Dikarya</taxon>
        <taxon>Ascomycota</taxon>
        <taxon>Pezizomycotina</taxon>
        <taxon>Dothideomycetes</taxon>
        <taxon>Pleosporomycetidae</taxon>
        <taxon>Pleosporales</taxon>
        <taxon>Pleosporineae</taxon>
        <taxon>Phaeosphaeriaceae</taxon>
        <taxon>Ophiobolus</taxon>
    </lineage>
</organism>
<protein>
    <submittedName>
        <fullName evidence="1">Uncharacterized protein</fullName>
    </submittedName>
</protein>
<reference evidence="1" key="1">
    <citation type="journal article" date="2020" name="Stud. Mycol.">
        <title>101 Dothideomycetes genomes: a test case for predicting lifestyles and emergence of pathogens.</title>
        <authorList>
            <person name="Haridas S."/>
            <person name="Albert R."/>
            <person name="Binder M."/>
            <person name="Bloem J."/>
            <person name="Labutti K."/>
            <person name="Salamov A."/>
            <person name="Andreopoulos B."/>
            <person name="Baker S."/>
            <person name="Barry K."/>
            <person name="Bills G."/>
            <person name="Bluhm B."/>
            <person name="Cannon C."/>
            <person name="Castanera R."/>
            <person name="Culley D."/>
            <person name="Daum C."/>
            <person name="Ezra D."/>
            <person name="Gonzalez J."/>
            <person name="Henrissat B."/>
            <person name="Kuo A."/>
            <person name="Liang C."/>
            <person name="Lipzen A."/>
            <person name="Lutzoni F."/>
            <person name="Magnuson J."/>
            <person name="Mondo S."/>
            <person name="Nolan M."/>
            <person name="Ohm R."/>
            <person name="Pangilinan J."/>
            <person name="Park H.-J."/>
            <person name="Ramirez L."/>
            <person name="Alfaro M."/>
            <person name="Sun H."/>
            <person name="Tritt A."/>
            <person name="Yoshinaga Y."/>
            <person name="Zwiers L.-H."/>
            <person name="Turgeon B."/>
            <person name="Goodwin S."/>
            <person name="Spatafora J."/>
            <person name="Crous P."/>
            <person name="Grigoriev I."/>
        </authorList>
    </citation>
    <scope>NUCLEOTIDE SEQUENCE</scope>
    <source>
        <strain evidence="1">CBS 113818</strain>
    </source>
</reference>
<name>A0A6A7A648_9PLEO</name>
<dbReference type="EMBL" id="MU006223">
    <property type="protein sequence ID" value="KAF2828248.1"/>
    <property type="molecule type" value="Genomic_DNA"/>
</dbReference>
<dbReference type="OrthoDB" id="73875at2759"/>
<evidence type="ECO:0000313" key="2">
    <source>
        <dbReference type="Proteomes" id="UP000799424"/>
    </source>
</evidence>
<proteinExistence type="predicted"/>